<dbReference type="InterPro" id="IPR010619">
    <property type="entry name" value="ThrE-like_N"/>
</dbReference>
<dbReference type="PANTHER" id="PTHR31082:SF4">
    <property type="entry name" value="PHEROMONE-REGULATED MEMBRANE PROTEIN 10"/>
    <property type="match status" value="1"/>
</dbReference>
<comment type="caution">
    <text evidence="10">The sequence shown here is derived from an EMBL/GenBank/DDBJ whole genome shotgun (WGS) entry which is preliminary data.</text>
</comment>
<keyword evidence="2 7" id="KW-0812">Transmembrane</keyword>
<evidence type="ECO:0000256" key="2">
    <source>
        <dbReference type="ARBA" id="ARBA00022692"/>
    </source>
</evidence>
<feature type="region of interest" description="Disordered" evidence="6">
    <location>
        <begin position="27"/>
        <end position="79"/>
    </location>
</feature>
<organism evidence="10 11">
    <name type="scientific">Basidiobolus meristosporus CBS 931.73</name>
    <dbReference type="NCBI Taxonomy" id="1314790"/>
    <lineage>
        <taxon>Eukaryota</taxon>
        <taxon>Fungi</taxon>
        <taxon>Fungi incertae sedis</taxon>
        <taxon>Zoopagomycota</taxon>
        <taxon>Entomophthoromycotina</taxon>
        <taxon>Basidiobolomycetes</taxon>
        <taxon>Basidiobolales</taxon>
        <taxon>Basidiobolaceae</taxon>
        <taxon>Basidiobolus</taxon>
    </lineage>
</organism>
<dbReference type="Pfam" id="PF06738">
    <property type="entry name" value="ThrE"/>
    <property type="match status" value="1"/>
</dbReference>
<feature type="compositionally biased region" description="Basic residues" evidence="6">
    <location>
        <begin position="51"/>
        <end position="66"/>
    </location>
</feature>
<dbReference type="InterPro" id="IPR024528">
    <property type="entry name" value="ThrE_2"/>
</dbReference>
<protein>
    <submittedName>
        <fullName evidence="10">DUF1212-domain-containing protein</fullName>
    </submittedName>
</protein>
<feature type="transmembrane region" description="Helical" evidence="7">
    <location>
        <begin position="486"/>
        <end position="504"/>
    </location>
</feature>
<evidence type="ECO:0000256" key="1">
    <source>
        <dbReference type="ARBA" id="ARBA00004141"/>
    </source>
</evidence>
<feature type="domain" description="Threonine/serine exporter-like N-terminal" evidence="8">
    <location>
        <begin position="183"/>
        <end position="418"/>
    </location>
</feature>
<dbReference type="GO" id="GO:0016020">
    <property type="term" value="C:membrane"/>
    <property type="evidence" value="ECO:0007669"/>
    <property type="project" value="UniProtKB-SubCell"/>
</dbReference>
<comment type="subcellular location">
    <subcellularLocation>
        <location evidence="1">Membrane</location>
        <topology evidence="1">Multi-pass membrane protein</topology>
    </subcellularLocation>
</comment>
<feature type="transmembrane region" description="Helical" evidence="7">
    <location>
        <begin position="397"/>
        <end position="419"/>
    </location>
</feature>
<feature type="transmembrane region" description="Helical" evidence="7">
    <location>
        <begin position="439"/>
        <end position="456"/>
    </location>
</feature>
<dbReference type="AlphaFoldDB" id="A0A1Y1YZG5"/>
<dbReference type="EMBL" id="MCFE01000050">
    <property type="protein sequence ID" value="ORY03087.1"/>
    <property type="molecule type" value="Genomic_DNA"/>
</dbReference>
<evidence type="ECO:0000256" key="7">
    <source>
        <dbReference type="SAM" id="Phobius"/>
    </source>
</evidence>
<dbReference type="PANTHER" id="PTHR31082">
    <property type="entry name" value="PHEROMONE-REGULATED MEMBRANE PROTEIN 10"/>
    <property type="match status" value="1"/>
</dbReference>
<feature type="domain" description="Threonine/Serine exporter ThrE" evidence="9">
    <location>
        <begin position="442"/>
        <end position="568"/>
    </location>
</feature>
<dbReference type="Pfam" id="PF12821">
    <property type="entry name" value="ThrE_2"/>
    <property type="match status" value="1"/>
</dbReference>
<evidence type="ECO:0000256" key="3">
    <source>
        <dbReference type="ARBA" id="ARBA00022989"/>
    </source>
</evidence>
<feature type="transmembrane region" description="Helical" evidence="7">
    <location>
        <begin position="549"/>
        <end position="570"/>
    </location>
</feature>
<evidence type="ECO:0000259" key="9">
    <source>
        <dbReference type="Pfam" id="PF12821"/>
    </source>
</evidence>
<evidence type="ECO:0000256" key="6">
    <source>
        <dbReference type="SAM" id="MobiDB-lite"/>
    </source>
</evidence>
<dbReference type="GO" id="GO:0022857">
    <property type="term" value="F:transmembrane transporter activity"/>
    <property type="evidence" value="ECO:0007669"/>
    <property type="project" value="InterPro"/>
</dbReference>
<dbReference type="OrthoDB" id="413008at2759"/>
<feature type="transmembrane region" description="Helical" evidence="7">
    <location>
        <begin position="463"/>
        <end position="480"/>
    </location>
</feature>
<feature type="region of interest" description="Disordered" evidence="6">
    <location>
        <begin position="97"/>
        <end position="118"/>
    </location>
</feature>
<feature type="transmembrane region" description="Helical" evidence="7">
    <location>
        <begin position="314"/>
        <end position="331"/>
    </location>
</feature>
<gene>
    <name evidence="10" type="ORF">K493DRAFT_311831</name>
</gene>
<keyword evidence="4 7" id="KW-0472">Membrane</keyword>
<evidence type="ECO:0000256" key="5">
    <source>
        <dbReference type="ARBA" id="ARBA00034125"/>
    </source>
</evidence>
<dbReference type="Proteomes" id="UP000193498">
    <property type="component" value="Unassembled WGS sequence"/>
</dbReference>
<feature type="transmembrane region" description="Helical" evidence="7">
    <location>
        <begin position="511"/>
        <end position="537"/>
    </location>
</feature>
<name>A0A1Y1YZG5_9FUNG</name>
<comment type="similarity">
    <text evidence="5">Belongs to the ThrE exporter (TC 2.A.79) family.</text>
</comment>
<evidence type="ECO:0000313" key="11">
    <source>
        <dbReference type="Proteomes" id="UP000193498"/>
    </source>
</evidence>
<dbReference type="InterPro" id="IPR051361">
    <property type="entry name" value="ThrE/Ser_Exporter"/>
</dbReference>
<evidence type="ECO:0000259" key="8">
    <source>
        <dbReference type="Pfam" id="PF06738"/>
    </source>
</evidence>
<evidence type="ECO:0000256" key="4">
    <source>
        <dbReference type="ARBA" id="ARBA00023136"/>
    </source>
</evidence>
<dbReference type="FunCoup" id="A0A1Y1YZG5">
    <property type="interactions" value="6"/>
</dbReference>
<keyword evidence="11" id="KW-1185">Reference proteome</keyword>
<dbReference type="InParanoid" id="A0A1Y1YZG5"/>
<accession>A0A1Y1YZG5</accession>
<sequence length="582" mass="63516">MPEGYFDIEHPSGASVTFNILNGADSPPYGDSPVTTPTIELSPPDGDKKYTSKLKRSKTLRRKRKEAKNLVKSVSDVHAPQTGGSVLSQLLKLQNLTRSRQHGGHKEKEKNDYLRPSSRVHSTSSLASLIQSSTNLLGLQSARTSFDDSGLSPSNSPLTSPVILEERLNITANIADILLKQDYLLLLSQAMVVYGSPSHRLEQNMILNSHALRIESSFVFLPGVALITFGDSNTHTSDTHIIKADRDYDMNRLERVYEISRSIIHGQVELEDAFDKLELLMDEPPLYPWWARILNYAVCSFVVCPFMFNGNWVDALVSGILSACICALGILSTKLFNYANVFEISAAVVTAFVATAFHNHICYMPVVMSSVVLLLPGLSLTFSIIELAARSLISGVVRLVFALVMSFMLGFGLSFGSNVWKAIDSGTMSSEVCTTVSPYWYILLCPINAITYAVYLNAAPRQWPFIIVLSSIGFAVSYFTSKVLDATTSSAISTFAIAVVGNLYSRITHRLGYVAVLGATIMLVPGSLGVKGILAALGDDSQQGTGLPFQMIVIAMSLAVGLFIGSLIIYPMGKKRTSMMMF</sequence>
<evidence type="ECO:0000313" key="10">
    <source>
        <dbReference type="EMBL" id="ORY03087.1"/>
    </source>
</evidence>
<dbReference type="STRING" id="1314790.A0A1Y1YZG5"/>
<feature type="compositionally biased region" description="Basic and acidic residues" evidence="6">
    <location>
        <begin position="104"/>
        <end position="113"/>
    </location>
</feature>
<feature type="transmembrane region" description="Helical" evidence="7">
    <location>
        <begin position="338"/>
        <end position="357"/>
    </location>
</feature>
<reference evidence="10 11" key="1">
    <citation type="submission" date="2016-07" db="EMBL/GenBank/DDBJ databases">
        <title>Pervasive Adenine N6-methylation of Active Genes in Fungi.</title>
        <authorList>
            <consortium name="DOE Joint Genome Institute"/>
            <person name="Mondo S.J."/>
            <person name="Dannebaum R.O."/>
            <person name="Kuo R.C."/>
            <person name="Labutti K."/>
            <person name="Haridas S."/>
            <person name="Kuo A."/>
            <person name="Salamov A."/>
            <person name="Ahrendt S.R."/>
            <person name="Lipzen A."/>
            <person name="Sullivan W."/>
            <person name="Andreopoulos W.B."/>
            <person name="Clum A."/>
            <person name="Lindquist E."/>
            <person name="Daum C."/>
            <person name="Ramamoorthy G.K."/>
            <person name="Gryganskyi A."/>
            <person name="Culley D."/>
            <person name="Magnuson J.K."/>
            <person name="James T.Y."/>
            <person name="O'Malley M.A."/>
            <person name="Stajich J.E."/>
            <person name="Spatafora J.W."/>
            <person name="Visel A."/>
            <person name="Grigoriev I.V."/>
        </authorList>
    </citation>
    <scope>NUCLEOTIDE SEQUENCE [LARGE SCALE GENOMIC DNA]</scope>
    <source>
        <strain evidence="10 11">CBS 931.73</strain>
    </source>
</reference>
<proteinExistence type="inferred from homology"/>
<keyword evidence="3 7" id="KW-1133">Transmembrane helix</keyword>
<feature type="transmembrane region" description="Helical" evidence="7">
    <location>
        <begin position="363"/>
        <end position="385"/>
    </location>
</feature>